<dbReference type="VEuPathDB" id="FungiDB:BTJ68_00636"/>
<dbReference type="PANTHER" id="PTHR43563:SF1">
    <property type="entry name" value="AMINE OXIDASE [FLAVIN-CONTAINING] B"/>
    <property type="match status" value="1"/>
</dbReference>
<evidence type="ECO:0000313" key="10">
    <source>
        <dbReference type="Proteomes" id="UP000194280"/>
    </source>
</evidence>
<dbReference type="PANTHER" id="PTHR43563">
    <property type="entry name" value="AMINE OXIDASE"/>
    <property type="match status" value="1"/>
</dbReference>
<dbReference type="Gene3D" id="3.50.50.60">
    <property type="entry name" value="FAD/NAD(P)-binding domain"/>
    <property type="match status" value="1"/>
</dbReference>
<dbReference type="EC" id="1.4.3.-" evidence="6"/>
<comment type="similarity">
    <text evidence="2 6">Belongs to the flavin monoamine oxidase family.</text>
</comment>
<dbReference type="InterPro" id="IPR050703">
    <property type="entry name" value="Flavin_MAO"/>
</dbReference>
<organism evidence="9 10">
    <name type="scientific">Hortaea werneckii EXF-2000</name>
    <dbReference type="NCBI Taxonomy" id="1157616"/>
    <lineage>
        <taxon>Eukaryota</taxon>
        <taxon>Fungi</taxon>
        <taxon>Dikarya</taxon>
        <taxon>Ascomycota</taxon>
        <taxon>Pezizomycotina</taxon>
        <taxon>Dothideomycetes</taxon>
        <taxon>Dothideomycetidae</taxon>
        <taxon>Mycosphaerellales</taxon>
        <taxon>Teratosphaeriaceae</taxon>
        <taxon>Hortaea</taxon>
    </lineage>
</organism>
<dbReference type="InterPro" id="IPR002937">
    <property type="entry name" value="Amino_oxidase"/>
</dbReference>
<evidence type="ECO:0000256" key="7">
    <source>
        <dbReference type="SAM" id="MobiDB-lite"/>
    </source>
</evidence>
<keyword evidence="6" id="KW-0285">Flavoprotein</keyword>
<dbReference type="InParanoid" id="A0A1Z5TU47"/>
<dbReference type="OrthoDB" id="7777654at2759"/>
<comment type="catalytic activity">
    <reaction evidence="4">
        <text>a secondary aliphatic amine + O2 + H2O = a primary amine + an aldehyde + H2O2</text>
        <dbReference type="Rhea" id="RHEA:26414"/>
        <dbReference type="ChEBI" id="CHEBI:15377"/>
        <dbReference type="ChEBI" id="CHEBI:15379"/>
        <dbReference type="ChEBI" id="CHEBI:16240"/>
        <dbReference type="ChEBI" id="CHEBI:17478"/>
        <dbReference type="ChEBI" id="CHEBI:58855"/>
        <dbReference type="ChEBI" id="CHEBI:65296"/>
        <dbReference type="EC" id="1.4.3.4"/>
    </reaction>
</comment>
<dbReference type="Pfam" id="PF01593">
    <property type="entry name" value="Amino_oxidase"/>
    <property type="match status" value="1"/>
</dbReference>
<evidence type="ECO:0000256" key="5">
    <source>
        <dbReference type="PIRSR" id="PIRSR601613-1"/>
    </source>
</evidence>
<comment type="caution">
    <text evidence="9">The sequence shown here is derived from an EMBL/GenBank/DDBJ whole genome shotgun (WGS) entry which is preliminary data.</text>
</comment>
<feature type="region of interest" description="Disordered" evidence="7">
    <location>
        <begin position="1"/>
        <end position="21"/>
    </location>
</feature>
<evidence type="ECO:0000256" key="1">
    <source>
        <dbReference type="ARBA" id="ARBA00001974"/>
    </source>
</evidence>
<protein>
    <recommendedName>
        <fullName evidence="6">Amine oxidase</fullName>
        <ecNumber evidence="6">1.4.3.-</ecNumber>
    </recommendedName>
</protein>
<evidence type="ECO:0000256" key="6">
    <source>
        <dbReference type="RuleBase" id="RU362067"/>
    </source>
</evidence>
<name>A0A1Z5TU47_HORWE</name>
<proteinExistence type="inferred from homology"/>
<evidence type="ECO:0000256" key="4">
    <source>
        <dbReference type="ARBA" id="ARBA00048448"/>
    </source>
</evidence>
<comment type="cofactor">
    <cofactor evidence="1 6">
        <name>FAD</name>
        <dbReference type="ChEBI" id="CHEBI:57692"/>
    </cofactor>
</comment>
<dbReference type="PRINTS" id="PR00757">
    <property type="entry name" value="AMINEOXDASEF"/>
</dbReference>
<feature type="binding site" evidence="5">
    <location>
        <begin position="73"/>
        <end position="74"/>
    </location>
    <ligand>
        <name>FAD</name>
        <dbReference type="ChEBI" id="CHEBI:57692"/>
    </ligand>
</feature>
<dbReference type="STRING" id="1157616.A0A1Z5TU47"/>
<dbReference type="InterPro" id="IPR036188">
    <property type="entry name" value="FAD/NAD-bd_sf"/>
</dbReference>
<dbReference type="Proteomes" id="UP000194280">
    <property type="component" value="Unassembled WGS sequence"/>
</dbReference>
<gene>
    <name evidence="9" type="ORF">BTJ68_00636</name>
</gene>
<dbReference type="SUPFAM" id="SSF51905">
    <property type="entry name" value="FAD/NAD(P)-binding domain"/>
    <property type="match status" value="1"/>
</dbReference>
<keyword evidence="6" id="KW-0274">FAD</keyword>
<feature type="domain" description="Amine oxidase" evidence="8">
    <location>
        <begin position="52"/>
        <end position="482"/>
    </location>
</feature>
<sequence>MPLSPQRESRTADGYQYSDSGPPCRGLWTDAVTPSSSATRSNYDVIVIGAGFAGLVAARDLSLDRNLRVLLLEARDRIGGRTWTAKAFGEEFEMGGTYVHWTQPHFYAELHRHGLERHLKTSAGSTAMDHVLYKPKGEHVRRLDDVKEYNATLARIAEDLFSIDGMTARELMPYPHDPSRPQPWMKYDYMSVQDRFDQLKLPDADKDLFAAHTNSFGSGAAWEIAYTDALRWYALGGYSLATMYDAAASFKLGKGGMTNLARHTLSQYNGDRIFGKAIESLRQTGGSRVAVGCADGTTYNARWVICTVPLNVLPDIRFDPPLSLKKQDAIKDGHVNSGEKYHFFVDEVQDNWFANTSDADNSDFLFGLKDHNGTQGNQGTFSMCFGYNRKLADPSDSRHVISQFKKLQPAGNVKGYLSHTWSKDPYAKGAWYCAGPGFTTKNLQALQEAHGRIVLASADWAQGWRGFIDGAIEQGSRAAQTVKMALEQGDLGPVARL</sequence>
<reference evidence="9 10" key="1">
    <citation type="submission" date="2017-01" db="EMBL/GenBank/DDBJ databases">
        <title>The recent genome duplication of the halophilic yeast Hortaea werneckii: insights from long-read sequencing.</title>
        <authorList>
            <person name="Sinha S."/>
            <person name="Flibotte S."/>
            <person name="Neira M."/>
            <person name="Lenassi M."/>
            <person name="Gostincar C."/>
            <person name="Stajich J.E."/>
            <person name="Nislow C.E."/>
        </authorList>
    </citation>
    <scope>NUCLEOTIDE SEQUENCE [LARGE SCALE GENOMIC DNA]</scope>
    <source>
        <strain evidence="9 10">EXF-2000</strain>
    </source>
</reference>
<dbReference type="AlphaFoldDB" id="A0A1Z5TU47"/>
<evidence type="ECO:0000259" key="8">
    <source>
        <dbReference type="Pfam" id="PF01593"/>
    </source>
</evidence>
<evidence type="ECO:0000256" key="3">
    <source>
        <dbReference type="ARBA" id="ARBA00023002"/>
    </source>
</evidence>
<dbReference type="InterPro" id="IPR001613">
    <property type="entry name" value="Flavin_amine_oxidase"/>
</dbReference>
<evidence type="ECO:0000256" key="2">
    <source>
        <dbReference type="ARBA" id="ARBA00005995"/>
    </source>
</evidence>
<keyword evidence="3 6" id="KW-0560">Oxidoreductase</keyword>
<keyword evidence="10" id="KW-1185">Reference proteome</keyword>
<evidence type="ECO:0000313" key="9">
    <source>
        <dbReference type="EMBL" id="OTA39554.1"/>
    </source>
</evidence>
<dbReference type="EMBL" id="MUNK01000003">
    <property type="protein sequence ID" value="OTA39554.1"/>
    <property type="molecule type" value="Genomic_DNA"/>
</dbReference>
<dbReference type="GO" id="GO:0097621">
    <property type="term" value="F:monoamine oxidase activity"/>
    <property type="evidence" value="ECO:0007669"/>
    <property type="project" value="UniProtKB-EC"/>
</dbReference>
<accession>A0A1Z5TU47</accession>